<evidence type="ECO:0000313" key="1">
    <source>
        <dbReference type="EMBL" id="MYL82969.1"/>
    </source>
</evidence>
<sequence length="414" mass="42245">MTDAAPLAGLAPDTPQAHAGLKAARELIRRGECAVALDVLSGPDCRDTPLAQLLRADLLLAGNRPEPALALVAAVHQAYGDTGQGLLCAGHAALAQGERAKAAAAFARAAAVAPDRIAARVNAAAFFPPSPVAATAPAVAVTSLPPGADARCRAAVASWGAAGFSAIVSVNTPAEITALAKRFPQVAFVPGATTTLAAFGRPYAGLPQLLAAGAATGAAVVAVINADLVLAAGPDFAGRLAIAATGGAVIACRVDVAAHRSASAASSYYDVGFDLCAVEARLADRLELDGFYLGLPWWDYALPLAVVRAGGLLRFCPAPLGLHAVHDAVWSHRAFVTLGQRFVRRFWPRLASELLDDRAVDAGIETVLAGLGGRTATVLRRAPDAGLWDRTGFCPHDPGFAAALLPLTVVALPD</sequence>
<reference evidence="1 2" key="1">
    <citation type="submission" date="2020-01" db="EMBL/GenBank/DDBJ databases">
        <title>Genome sequence of Desulfovibrio aerotolerans DSM 16695(T).</title>
        <authorList>
            <person name="Karnachuk O."/>
            <person name="Avakyan M."/>
            <person name="Mardanov A."/>
            <person name="Kadnikov V."/>
            <person name="Ravin N."/>
        </authorList>
    </citation>
    <scope>NUCLEOTIDE SEQUENCE [LARGE SCALE GENOMIC DNA]</scope>
    <source>
        <strain evidence="1 2">DSM 16695</strain>
    </source>
</reference>
<dbReference type="OrthoDB" id="1679654at2"/>
<dbReference type="Proteomes" id="UP000482487">
    <property type="component" value="Unassembled WGS sequence"/>
</dbReference>
<comment type="caution">
    <text evidence="1">The sequence shown here is derived from an EMBL/GenBank/DDBJ whole genome shotgun (WGS) entry which is preliminary data.</text>
</comment>
<gene>
    <name evidence="1" type="ORF">GTA51_07445</name>
</gene>
<accession>A0A7C9MIX2</accession>
<name>A0A7C9MIX2_9BACT</name>
<dbReference type="SUPFAM" id="SSF48452">
    <property type="entry name" value="TPR-like"/>
    <property type="match status" value="1"/>
</dbReference>
<protein>
    <submittedName>
        <fullName evidence="1">Uncharacterized protein</fullName>
    </submittedName>
</protein>
<dbReference type="AlphaFoldDB" id="A0A7C9MIX2"/>
<dbReference type="RefSeq" id="WP_160959966.1">
    <property type="nucleotide sequence ID" value="NZ_WVUD01000009.1"/>
</dbReference>
<dbReference type="EMBL" id="WVUD01000009">
    <property type="protein sequence ID" value="MYL82969.1"/>
    <property type="molecule type" value="Genomic_DNA"/>
</dbReference>
<evidence type="ECO:0000313" key="2">
    <source>
        <dbReference type="Proteomes" id="UP000482487"/>
    </source>
</evidence>
<organism evidence="1 2">
    <name type="scientific">Solidesulfovibrio aerotolerans</name>
    <dbReference type="NCBI Taxonomy" id="295255"/>
    <lineage>
        <taxon>Bacteria</taxon>
        <taxon>Pseudomonadati</taxon>
        <taxon>Thermodesulfobacteriota</taxon>
        <taxon>Desulfovibrionia</taxon>
        <taxon>Desulfovibrionales</taxon>
        <taxon>Desulfovibrionaceae</taxon>
        <taxon>Solidesulfovibrio</taxon>
    </lineage>
</organism>
<proteinExistence type="predicted"/>
<keyword evidence="2" id="KW-1185">Reference proteome</keyword>
<dbReference type="InterPro" id="IPR011990">
    <property type="entry name" value="TPR-like_helical_dom_sf"/>
</dbReference>